<sequence>MEESGPAGPVEPEAKQTPTPPSPPSSSTAPPAPATFKQPLPKHISSPTPFSTISSSSPTSKTLIPPPIFENPPASSSAGSSSAGPSSAGPSVPPPSTSYSTLHPPTPPSFITLILEGARIPCVVIEDIKDEFEEAILHSVLSLSSHVHRTDPSSPAPKKRKVSKDLTLSFEPHFFKKFKKTHLKEEREENRKREEEGSSVGGDGWRRASSELRRQQRRGRGPPALGLGRGSSRDSRSLLKEGSTESALVGPDSPGVEMAPFSVEAARSKWSRCGSAGVELSRAESGRLHLIPIDPPPIPPSPVGKNLYQVDVETPQRTFYLQVEEINL</sequence>
<comment type="caution">
    <text evidence="2">The sequence shown here is derived from an EMBL/GenBank/DDBJ whole genome shotgun (WGS) entry which is preliminary data.</text>
</comment>
<feature type="compositionally biased region" description="Basic and acidic residues" evidence="1">
    <location>
        <begin position="183"/>
        <end position="196"/>
    </location>
</feature>
<feature type="region of interest" description="Disordered" evidence="1">
    <location>
        <begin position="144"/>
        <end position="163"/>
    </location>
</feature>
<evidence type="ECO:0000313" key="3">
    <source>
        <dbReference type="Proteomes" id="UP000652761"/>
    </source>
</evidence>
<feature type="compositionally biased region" description="Basic and acidic residues" evidence="1">
    <location>
        <begin position="204"/>
        <end position="214"/>
    </location>
</feature>
<organism evidence="2 3">
    <name type="scientific">Colocasia esculenta</name>
    <name type="common">Wild taro</name>
    <name type="synonym">Arum esculentum</name>
    <dbReference type="NCBI Taxonomy" id="4460"/>
    <lineage>
        <taxon>Eukaryota</taxon>
        <taxon>Viridiplantae</taxon>
        <taxon>Streptophyta</taxon>
        <taxon>Embryophyta</taxon>
        <taxon>Tracheophyta</taxon>
        <taxon>Spermatophyta</taxon>
        <taxon>Magnoliopsida</taxon>
        <taxon>Liliopsida</taxon>
        <taxon>Araceae</taxon>
        <taxon>Aroideae</taxon>
        <taxon>Colocasieae</taxon>
        <taxon>Colocasia</taxon>
    </lineage>
</organism>
<feature type="region of interest" description="Disordered" evidence="1">
    <location>
        <begin position="1"/>
        <end position="108"/>
    </location>
</feature>
<dbReference type="EMBL" id="NMUH01000719">
    <property type="protein sequence ID" value="MQL83805.1"/>
    <property type="molecule type" value="Genomic_DNA"/>
</dbReference>
<dbReference type="Proteomes" id="UP000652761">
    <property type="component" value="Unassembled WGS sequence"/>
</dbReference>
<feature type="compositionally biased region" description="Low complexity" evidence="1">
    <location>
        <begin position="72"/>
        <end position="90"/>
    </location>
</feature>
<proteinExistence type="predicted"/>
<accession>A0A843UJZ6</accession>
<name>A0A843UJZ6_COLES</name>
<feature type="region of interest" description="Disordered" evidence="1">
    <location>
        <begin position="181"/>
        <end position="256"/>
    </location>
</feature>
<gene>
    <name evidence="2" type="ORF">Taro_016298</name>
</gene>
<feature type="compositionally biased region" description="Basic and acidic residues" evidence="1">
    <location>
        <begin position="231"/>
        <end position="243"/>
    </location>
</feature>
<feature type="compositionally biased region" description="Low complexity" evidence="1">
    <location>
        <begin position="44"/>
        <end position="63"/>
    </location>
</feature>
<evidence type="ECO:0000313" key="2">
    <source>
        <dbReference type="EMBL" id="MQL83805.1"/>
    </source>
</evidence>
<keyword evidence="3" id="KW-1185">Reference proteome</keyword>
<protein>
    <submittedName>
        <fullName evidence="2">Uncharacterized protein</fullName>
    </submittedName>
</protein>
<evidence type="ECO:0000256" key="1">
    <source>
        <dbReference type="SAM" id="MobiDB-lite"/>
    </source>
</evidence>
<dbReference type="AlphaFoldDB" id="A0A843UJZ6"/>
<reference evidence="2" key="1">
    <citation type="submission" date="2017-07" db="EMBL/GenBank/DDBJ databases">
        <title>Taro Niue Genome Assembly and Annotation.</title>
        <authorList>
            <person name="Atibalentja N."/>
            <person name="Keating K."/>
            <person name="Fields C.J."/>
        </authorList>
    </citation>
    <scope>NUCLEOTIDE SEQUENCE</scope>
    <source>
        <strain evidence="2">Niue_2</strain>
        <tissue evidence="2">Leaf</tissue>
    </source>
</reference>